<dbReference type="AlphaFoldDB" id="A0ABD2NF13"/>
<dbReference type="EMBL" id="JABFTP020000103">
    <property type="protein sequence ID" value="KAL3277097.1"/>
    <property type="molecule type" value="Genomic_DNA"/>
</dbReference>
<dbReference type="Proteomes" id="UP001516400">
    <property type="component" value="Unassembled WGS sequence"/>
</dbReference>
<evidence type="ECO:0000256" key="1">
    <source>
        <dbReference type="SAM" id="MobiDB-lite"/>
    </source>
</evidence>
<name>A0ABD2NF13_9CUCU</name>
<reference evidence="2 3" key="1">
    <citation type="journal article" date="2021" name="BMC Biol.">
        <title>Horizontally acquired antibacterial genes associated with adaptive radiation of ladybird beetles.</title>
        <authorList>
            <person name="Li H.S."/>
            <person name="Tang X.F."/>
            <person name="Huang Y.H."/>
            <person name="Xu Z.Y."/>
            <person name="Chen M.L."/>
            <person name="Du X.Y."/>
            <person name="Qiu B.Y."/>
            <person name="Chen P.T."/>
            <person name="Zhang W."/>
            <person name="Slipinski A."/>
            <person name="Escalona H.E."/>
            <person name="Waterhouse R.M."/>
            <person name="Zwick A."/>
            <person name="Pang H."/>
        </authorList>
    </citation>
    <scope>NUCLEOTIDE SEQUENCE [LARGE SCALE GENOMIC DNA]</scope>
    <source>
        <strain evidence="2">SYSU2018</strain>
    </source>
</reference>
<protein>
    <submittedName>
        <fullName evidence="2">Uncharacterized protein</fullName>
    </submittedName>
</protein>
<keyword evidence="3" id="KW-1185">Reference proteome</keyword>
<feature type="region of interest" description="Disordered" evidence="1">
    <location>
        <begin position="94"/>
        <end position="118"/>
    </location>
</feature>
<evidence type="ECO:0000313" key="3">
    <source>
        <dbReference type="Proteomes" id="UP001516400"/>
    </source>
</evidence>
<accession>A0ABD2NF13</accession>
<evidence type="ECO:0000313" key="2">
    <source>
        <dbReference type="EMBL" id="KAL3277097.1"/>
    </source>
</evidence>
<feature type="compositionally biased region" description="Basic and acidic residues" evidence="1">
    <location>
        <begin position="109"/>
        <end position="118"/>
    </location>
</feature>
<comment type="caution">
    <text evidence="2">The sequence shown here is derived from an EMBL/GenBank/DDBJ whole genome shotgun (WGS) entry which is preliminary data.</text>
</comment>
<organism evidence="2 3">
    <name type="scientific">Cryptolaemus montrouzieri</name>
    <dbReference type="NCBI Taxonomy" id="559131"/>
    <lineage>
        <taxon>Eukaryota</taxon>
        <taxon>Metazoa</taxon>
        <taxon>Ecdysozoa</taxon>
        <taxon>Arthropoda</taxon>
        <taxon>Hexapoda</taxon>
        <taxon>Insecta</taxon>
        <taxon>Pterygota</taxon>
        <taxon>Neoptera</taxon>
        <taxon>Endopterygota</taxon>
        <taxon>Coleoptera</taxon>
        <taxon>Polyphaga</taxon>
        <taxon>Cucujiformia</taxon>
        <taxon>Coccinelloidea</taxon>
        <taxon>Coccinellidae</taxon>
        <taxon>Scymninae</taxon>
        <taxon>Scymnini</taxon>
        <taxon>Cryptolaemus</taxon>
    </lineage>
</organism>
<sequence>MPSTFKLSLCDHEFNDTDNLTFVNIRRKNFPSGYILDIYNITNAFKKAGICPLNSNMIAKEATASSALTAAPLAAPEANEARVAEIGEILEIPQPPKVPTTSRKKKDSRAKCLNEIET</sequence>
<gene>
    <name evidence="2" type="ORF">HHI36_012455</name>
</gene>
<proteinExistence type="predicted"/>